<dbReference type="InterPro" id="IPR029058">
    <property type="entry name" value="AB_hydrolase_fold"/>
</dbReference>
<dbReference type="Gene3D" id="3.30.300.30">
    <property type="match status" value="2"/>
</dbReference>
<dbReference type="PROSITE" id="PS50075">
    <property type="entry name" value="CARRIER"/>
    <property type="match status" value="2"/>
</dbReference>
<dbReference type="Pfam" id="PF13193">
    <property type="entry name" value="AMP-binding_C"/>
    <property type="match status" value="2"/>
</dbReference>
<dbReference type="GO" id="GO:0003824">
    <property type="term" value="F:catalytic activity"/>
    <property type="evidence" value="ECO:0007669"/>
    <property type="project" value="InterPro"/>
</dbReference>
<dbReference type="CDD" id="cd12117">
    <property type="entry name" value="A_NRPS_Srf_like"/>
    <property type="match status" value="2"/>
</dbReference>
<dbReference type="Pfam" id="PF00668">
    <property type="entry name" value="Condensation"/>
    <property type="match status" value="2"/>
</dbReference>
<dbReference type="NCBIfam" id="NF003417">
    <property type="entry name" value="PRK04813.1"/>
    <property type="match status" value="2"/>
</dbReference>
<dbReference type="InterPro" id="IPR020845">
    <property type="entry name" value="AMP-binding_CS"/>
</dbReference>
<dbReference type="Gene3D" id="3.30.559.10">
    <property type="entry name" value="Chloramphenicol acetyltransferase-like domain"/>
    <property type="match status" value="2"/>
</dbReference>
<dbReference type="FunFam" id="3.30.559.10:FF:000012">
    <property type="entry name" value="Non-ribosomal peptide synthetase"/>
    <property type="match status" value="1"/>
</dbReference>
<dbReference type="SUPFAM" id="SSF52777">
    <property type="entry name" value="CoA-dependent acyltransferases"/>
    <property type="match status" value="4"/>
</dbReference>
<dbReference type="EMBL" id="VNHN01000004">
    <property type="protein sequence ID" value="TYP15977.1"/>
    <property type="molecule type" value="Genomic_DNA"/>
</dbReference>
<keyword evidence="9" id="KW-1185">Reference proteome</keyword>
<protein>
    <submittedName>
        <fullName evidence="7">Amino acid adenylation domain-containing protein</fullName>
    </submittedName>
    <submittedName>
        <fullName evidence="6">Non-ribosomal peptide synthetase</fullName>
    </submittedName>
</protein>
<dbReference type="PANTHER" id="PTHR45527">
    <property type="entry name" value="NONRIBOSOMAL PEPTIDE SYNTHETASE"/>
    <property type="match status" value="1"/>
</dbReference>
<accession>A0A068QTK5</accession>
<evidence type="ECO:0000256" key="2">
    <source>
        <dbReference type="ARBA" id="ARBA00006432"/>
    </source>
</evidence>
<dbReference type="Proteomes" id="UP000324170">
    <property type="component" value="Unassembled WGS sequence"/>
</dbReference>
<evidence type="ECO:0000256" key="3">
    <source>
        <dbReference type="ARBA" id="ARBA00022450"/>
    </source>
</evidence>
<name>A0A068QTK5_9GAMM</name>
<dbReference type="InterPro" id="IPR001242">
    <property type="entry name" value="Condensation_dom"/>
</dbReference>
<reference evidence="7 9" key="2">
    <citation type="submission" date="2019-07" db="EMBL/GenBank/DDBJ databases">
        <title>Genomic Encyclopedia of Type Strains, Phase I: the one thousand microbial genomes (KMG-I) project.</title>
        <authorList>
            <person name="Kyrpides N."/>
        </authorList>
    </citation>
    <scope>NUCLEOTIDE SEQUENCE [LARGE SCALE GENOMIC DNA]</scope>
    <source>
        <strain evidence="7 9">DSM 17909</strain>
    </source>
</reference>
<dbReference type="CDD" id="cd19531">
    <property type="entry name" value="LCL_NRPS-like"/>
    <property type="match status" value="1"/>
</dbReference>
<dbReference type="PROSITE" id="PS00455">
    <property type="entry name" value="AMP_BINDING"/>
    <property type="match status" value="2"/>
</dbReference>
<proteinExistence type="inferred from homology"/>
<evidence type="ECO:0000256" key="1">
    <source>
        <dbReference type="ARBA" id="ARBA00001957"/>
    </source>
</evidence>
<dbReference type="HOGENOM" id="CLU_000022_0_8_6"/>
<dbReference type="InterPro" id="IPR023213">
    <property type="entry name" value="CAT-like_dom_sf"/>
</dbReference>
<gene>
    <name evidence="7" type="ORF">LY16_00446</name>
    <name evidence="6" type="ORF">XDD1_2287</name>
</gene>
<dbReference type="STRING" id="351671.XDD1_2287"/>
<dbReference type="Pfam" id="PF00550">
    <property type="entry name" value="PP-binding"/>
    <property type="match status" value="2"/>
</dbReference>
<dbReference type="EMBL" id="FO704550">
    <property type="protein sequence ID" value="CDG17986.1"/>
    <property type="molecule type" value="Genomic_DNA"/>
</dbReference>
<dbReference type="FunFam" id="2.30.38.10:FF:000001">
    <property type="entry name" value="Non-ribosomal peptide synthetase PvdI"/>
    <property type="match status" value="2"/>
</dbReference>
<evidence type="ECO:0000313" key="8">
    <source>
        <dbReference type="Proteomes" id="UP000032721"/>
    </source>
</evidence>
<dbReference type="KEGG" id="xdo:XDD1_2287"/>
<keyword evidence="3" id="KW-0596">Phosphopantetheine</keyword>
<dbReference type="Gene3D" id="2.30.38.10">
    <property type="entry name" value="Luciferase, Domain 3"/>
    <property type="match status" value="2"/>
</dbReference>
<keyword evidence="4" id="KW-0597">Phosphoprotein</keyword>
<evidence type="ECO:0000313" key="7">
    <source>
        <dbReference type="EMBL" id="TYP15977.1"/>
    </source>
</evidence>
<comment type="cofactor">
    <cofactor evidence="1">
        <name>pantetheine 4'-phosphate</name>
        <dbReference type="ChEBI" id="CHEBI:47942"/>
    </cofactor>
</comment>
<dbReference type="SUPFAM" id="SSF47336">
    <property type="entry name" value="ACP-like"/>
    <property type="match status" value="2"/>
</dbReference>
<evidence type="ECO:0000313" key="9">
    <source>
        <dbReference type="Proteomes" id="UP000324170"/>
    </source>
</evidence>
<dbReference type="InterPro" id="IPR006162">
    <property type="entry name" value="Ppantetheine_attach_site"/>
</dbReference>
<dbReference type="FunFam" id="3.30.559.30:FF:000001">
    <property type="entry name" value="Non-ribosomal peptide synthetase"/>
    <property type="match status" value="1"/>
</dbReference>
<dbReference type="InterPro" id="IPR036736">
    <property type="entry name" value="ACP-like_sf"/>
</dbReference>
<comment type="similarity">
    <text evidence="2">Belongs to the ATP-dependent AMP-binding enzyme family.</text>
</comment>
<evidence type="ECO:0000313" key="6">
    <source>
        <dbReference type="EMBL" id="CDG17986.1"/>
    </source>
</evidence>
<dbReference type="GO" id="GO:0043041">
    <property type="term" value="P:amino acid activation for nonribosomal peptide biosynthetic process"/>
    <property type="evidence" value="ECO:0007669"/>
    <property type="project" value="TreeGrafter"/>
</dbReference>
<reference evidence="6 8" key="1">
    <citation type="submission" date="2013-07" db="EMBL/GenBank/DDBJ databases">
        <authorList>
            <person name="Genoscope - CEA"/>
        </authorList>
    </citation>
    <scope>NUCLEOTIDE SEQUENCE [LARGE SCALE GENOMIC DNA]</scope>
    <source>
        <strain evidence="6">FRM16</strain>
        <strain evidence="8">FRM16 / DSM 17909</strain>
    </source>
</reference>
<dbReference type="CDD" id="cd19544">
    <property type="entry name" value="E-C_NRPS"/>
    <property type="match status" value="1"/>
</dbReference>
<dbReference type="Proteomes" id="UP000032721">
    <property type="component" value="Chromosome"/>
</dbReference>
<dbReference type="GO" id="GO:0005829">
    <property type="term" value="C:cytosol"/>
    <property type="evidence" value="ECO:0007669"/>
    <property type="project" value="TreeGrafter"/>
</dbReference>
<dbReference type="FunFam" id="3.40.50.12780:FF:000012">
    <property type="entry name" value="Non-ribosomal peptide synthetase"/>
    <property type="match status" value="2"/>
</dbReference>
<feature type="domain" description="Carrier" evidence="5">
    <location>
        <begin position="2125"/>
        <end position="2200"/>
    </location>
</feature>
<dbReference type="RefSeq" id="WP_045970997.1">
    <property type="nucleotide sequence ID" value="NZ_CAWMED010000001.1"/>
</dbReference>
<evidence type="ECO:0000259" key="5">
    <source>
        <dbReference type="PROSITE" id="PS50075"/>
    </source>
</evidence>
<dbReference type="Gene3D" id="1.10.1200.10">
    <property type="entry name" value="ACP-like"/>
    <property type="match status" value="1"/>
</dbReference>
<dbReference type="InterPro" id="IPR000873">
    <property type="entry name" value="AMP-dep_synth/lig_dom"/>
</dbReference>
<dbReference type="Gene3D" id="3.30.559.30">
    <property type="entry name" value="Nonribosomal peptide synthetase, condensation domain"/>
    <property type="match status" value="2"/>
</dbReference>
<dbReference type="PANTHER" id="PTHR45527:SF1">
    <property type="entry name" value="FATTY ACID SYNTHASE"/>
    <property type="match status" value="1"/>
</dbReference>
<dbReference type="PROSITE" id="PS00012">
    <property type="entry name" value="PHOSPHOPANTETHEINE"/>
    <property type="match status" value="1"/>
</dbReference>
<feature type="domain" description="Carrier" evidence="5">
    <location>
        <begin position="1025"/>
        <end position="1099"/>
    </location>
</feature>
<evidence type="ECO:0000256" key="4">
    <source>
        <dbReference type="ARBA" id="ARBA00022553"/>
    </source>
</evidence>
<dbReference type="InterPro" id="IPR045851">
    <property type="entry name" value="AMP-bd_C_sf"/>
</dbReference>
<dbReference type="Pfam" id="PF00501">
    <property type="entry name" value="AMP-binding"/>
    <property type="match status" value="2"/>
</dbReference>
<sequence>MTKNNVNLDDLKRAVLEKRVAEQLQARGAQQPPLLITPADRDQPLPLSFAQQRLWFLSQIDPAASLAYHLPAILRLTGQLDRHALTRSLDHLIARHESLRTRFVLLDGQPCQHIDPADIGFALSYQDLRHIDAGLRHHRVTELADLEAQTPFDFAQGPLIRGQLLQLADEEHILLITLHHIITDGWSIGVLVRELGEFYRAALVGDDNSLPPLPIQYADYAVWQHEQLKESILTEQRDFWRAQLEGAPALLELPTDRPRPAVQTYAGNQISFHLDAPLLASLKQLGQRHNSTLFMLVLTAWSSVLARLSGQDEIVIGTPVAGRQHHELEGLIGFFVNTLALRVTFNDDLRVADLLTQVRERALAAYAHQDLPFEQVVEALQPERSLSYSPIFQVMLALNNTPTQALTLPGLQLTAMETTHRGAHFDLTLSLSESENGLTGELEYATDLFDIATVERMVVYFTHTLTAMVADETQRIATLPMLPASERQQLLVDFNATQADFPQDALIHQLFEAQAVQWPEATAAVFEEQTLSYGELNRRANQLAHHLIALGVRPDDRVAICAERSLELIVGLLAILKAGGAYLPLDPAYPAERLAYMLEDAAPVVLLAQTTQSSKLPGTLPRVLLDHLFDGQDPLLAAQLAAQPADNPDTQALGLTARHLAYVIYTSGSTGQPKGVMVEHRNVLRLIVNNGFADISPDDCIAHCANISFDAATWEIWAALLNGARLHVIPQSVLLDPVQFRRSLIKEQVTALWLTAGLFNEYLDALSPLFGQLRYLLAGGDVLDPRNIQQVQLADSRPAYLINGYGPTETTTFAATYAIDSPVDLTRSIPIGRPIANTQIYILDLYGQPVPLGVAGEIHIAGAGVARGYLNRPELTAERFLIDPFSPEPDARMYKTGDLGRWLPDGNIEYLGRNDFQVKLRGFRIELGEIEARLMQCDGVREAVVLAREDEPHQKRLVAYLRPQAGVELQPAELRQQLARHLAEYMLPGAFVMLDTFPLTPNGKLDRQALPAPDSSAMVVRGYESPVGETEIALAQIWQNLLGLEHVSRYDHFFELGGHSLMIVSLIEELRRIGWKLDVRSVFAVPVLADMAQTLQRDNSSFVVPPNLIPDGCTAITPAMLPLVSLSQAKIDAITETVSGGAGNVQDIYPLSPLQEGILFHHLMQAQGDIYLLQSLIAFDSRERLDSFLDALQQVINRHDILRTSVYWQGVEQPVQVVWRQARLNIHVFTPATTDDVPSQLKAHTDPHRHRLDLIHAPLFAADIAYDTAQDEWLLALRFHHLVSDHMTLELIFAEIALILQGQKTLPTALPYRNFIAQTLNVSATEHEDYFRTRLADIDEPTAPFGVLSIPDNKSSNNEIPSDDNAIAADHLSVASELAQAIRAQARRLKVSPSVLFHVAWAQVLAKTCGRDDVVFGSVLLGRLQGGAGADQILGMFINTLPMRVSLAGHSVQAVVQATYHDLMTLLEHEQTPLALAQGCSGIDSGVAQSLPLFSTLLNYRHSQANDEDANTVWSGMRVITAQERTNYPITLSVDDLGEGFNLTAHTVANIDPARVTHYLLTAIRGLIDALVHNPQQLILDLPILPAAERQQLLVEFNATQADFPQDALIHQRVEAQAAQRPDATALVFEEQILSYGELNRRANQLAHHLIALGVRPDDRVAICAERSPELIIGLLAILKAGGAYLPLDPAYPAERLAYMLEDATPVALLTQAAHRDTLPGTLPTVLLDHLLDDQNPLLATQPTDTPDVQALGLTSRHLAYVIYTSGSTGQPKGVMVEHRNVLRLLINNGFANIGPDDCIAHCANTSFDAATWEVWSGLVHGARILLIPEKTLLQPATFGHCLSAQGVSALFLTSALFNHYAHLIGPSLAGLRYVLFGGEQTDTRPAIHLRAESPPQSLLHVYGPTETTTFATAYLIPEMEDKDVHPEIPIGRPIANTQIYILDKHGQPVPLGVAGEIYIGGAGVARGYLNRPELTAERFRRDPFSADPNARMYKTGDLGRWRPDGNIDYLGRNDFQVKLRGFRIELGEIEARLMQCDGVREAVVLAREDEPDQKRLVAYLLPREGCELIPVELRQQLTQHLADYMLPSAFMVLDAFPLTPNGKLDRRALPAPDASAVAIHHYEAPNSEEEMILAQIWQEVLGLEQVGRHDHFFELGGHSLMLMQLSTRIQDEFWVDIPISSLFLSPQLTQQAEIIFAAQMEAIGKNEFDSLQNTLDSMSTEELMTILGEENTRRGSNQ</sequence>
<dbReference type="FunFam" id="3.40.50.980:FF:000001">
    <property type="entry name" value="Non-ribosomal peptide synthetase"/>
    <property type="match status" value="2"/>
</dbReference>
<dbReference type="InterPro" id="IPR025110">
    <property type="entry name" value="AMP-bd_C"/>
</dbReference>
<dbReference type="FunFam" id="1.10.1200.10:FF:000005">
    <property type="entry name" value="Nonribosomal peptide synthetase 1"/>
    <property type="match status" value="2"/>
</dbReference>
<dbReference type="GO" id="GO:0031177">
    <property type="term" value="F:phosphopantetheine binding"/>
    <property type="evidence" value="ECO:0007669"/>
    <property type="project" value="TreeGrafter"/>
</dbReference>
<dbReference type="Gene3D" id="3.40.50.1820">
    <property type="entry name" value="alpha/beta hydrolase"/>
    <property type="match status" value="1"/>
</dbReference>
<dbReference type="InterPro" id="IPR009081">
    <property type="entry name" value="PP-bd_ACP"/>
</dbReference>
<dbReference type="Gene3D" id="3.40.50.980">
    <property type="match status" value="4"/>
</dbReference>
<dbReference type="OrthoDB" id="9757559at2"/>
<dbReference type="GO" id="GO:0044550">
    <property type="term" value="P:secondary metabolite biosynthetic process"/>
    <property type="evidence" value="ECO:0007669"/>
    <property type="project" value="UniProtKB-ARBA"/>
</dbReference>
<dbReference type="SUPFAM" id="SSF56801">
    <property type="entry name" value="Acetyl-CoA synthetase-like"/>
    <property type="match status" value="2"/>
</dbReference>
<dbReference type="NCBIfam" id="TIGR01733">
    <property type="entry name" value="AA-adenyl-dom"/>
    <property type="match status" value="2"/>
</dbReference>
<dbReference type="InterPro" id="IPR010071">
    <property type="entry name" value="AA_adenyl_dom"/>
</dbReference>
<organism evidence="6 8">
    <name type="scientific">Xenorhabdus doucetiae</name>
    <dbReference type="NCBI Taxonomy" id="351671"/>
    <lineage>
        <taxon>Bacteria</taxon>
        <taxon>Pseudomonadati</taxon>
        <taxon>Pseudomonadota</taxon>
        <taxon>Gammaproteobacteria</taxon>
        <taxon>Enterobacterales</taxon>
        <taxon>Morganellaceae</taxon>
        <taxon>Xenorhabdus</taxon>
    </lineage>
</organism>
<dbReference type="FunFam" id="3.30.300.30:FF:000010">
    <property type="entry name" value="Enterobactin synthetase component F"/>
    <property type="match status" value="2"/>
</dbReference>